<protein>
    <submittedName>
        <fullName evidence="1">Uncharacterized protein</fullName>
    </submittedName>
</protein>
<dbReference type="Proteomes" id="UP001153269">
    <property type="component" value="Unassembled WGS sequence"/>
</dbReference>
<proteinExistence type="predicted"/>
<gene>
    <name evidence="1" type="ORF">PLEPLA_LOCUS18103</name>
</gene>
<keyword evidence="2" id="KW-1185">Reference proteome</keyword>
<feature type="non-terminal residue" evidence="1">
    <location>
        <position position="1"/>
    </location>
</feature>
<evidence type="ECO:0000313" key="2">
    <source>
        <dbReference type="Proteomes" id="UP001153269"/>
    </source>
</evidence>
<name>A0A9N7UGN4_PLEPL</name>
<dbReference type="EMBL" id="CADEAL010001205">
    <property type="protein sequence ID" value="CAB1430122.1"/>
    <property type="molecule type" value="Genomic_DNA"/>
</dbReference>
<sequence>AFGWYSNGEDQTGTAGQQYKDKYLAKHNAGRRRVWASKELPADCHGRLRLHSPGLHLLRRPETRRRELTLKLTQTKPAWPLWQPSGSGQSRNCG</sequence>
<dbReference type="AlphaFoldDB" id="A0A9N7UGN4"/>
<evidence type="ECO:0000313" key="1">
    <source>
        <dbReference type="EMBL" id="CAB1430122.1"/>
    </source>
</evidence>
<comment type="caution">
    <text evidence="1">The sequence shown here is derived from an EMBL/GenBank/DDBJ whole genome shotgun (WGS) entry which is preliminary data.</text>
</comment>
<reference evidence="1" key="1">
    <citation type="submission" date="2020-03" db="EMBL/GenBank/DDBJ databases">
        <authorList>
            <person name="Weist P."/>
        </authorList>
    </citation>
    <scope>NUCLEOTIDE SEQUENCE</scope>
</reference>
<accession>A0A9N7UGN4</accession>
<organism evidence="1 2">
    <name type="scientific">Pleuronectes platessa</name>
    <name type="common">European plaice</name>
    <dbReference type="NCBI Taxonomy" id="8262"/>
    <lineage>
        <taxon>Eukaryota</taxon>
        <taxon>Metazoa</taxon>
        <taxon>Chordata</taxon>
        <taxon>Craniata</taxon>
        <taxon>Vertebrata</taxon>
        <taxon>Euteleostomi</taxon>
        <taxon>Actinopterygii</taxon>
        <taxon>Neopterygii</taxon>
        <taxon>Teleostei</taxon>
        <taxon>Neoteleostei</taxon>
        <taxon>Acanthomorphata</taxon>
        <taxon>Carangaria</taxon>
        <taxon>Pleuronectiformes</taxon>
        <taxon>Pleuronectoidei</taxon>
        <taxon>Pleuronectidae</taxon>
        <taxon>Pleuronectes</taxon>
    </lineage>
</organism>